<keyword evidence="3" id="KW-1185">Reference proteome</keyword>
<protein>
    <recommendedName>
        <fullName evidence="4">DUF1178 family protein</fullName>
    </recommendedName>
</protein>
<proteinExistence type="predicted"/>
<organism evidence="2 3">
    <name type="scientific">Celeribacter marinus</name>
    <dbReference type="NCBI Taxonomy" id="1397108"/>
    <lineage>
        <taxon>Bacteria</taxon>
        <taxon>Pseudomonadati</taxon>
        <taxon>Pseudomonadota</taxon>
        <taxon>Alphaproteobacteria</taxon>
        <taxon>Rhodobacterales</taxon>
        <taxon>Roseobacteraceae</taxon>
        <taxon>Celeribacter</taxon>
    </lineage>
</organism>
<feature type="compositionally biased region" description="Polar residues" evidence="1">
    <location>
        <begin position="98"/>
        <end position="122"/>
    </location>
</feature>
<name>A0A0P0ACF9_9RHOB</name>
<sequence>MPLHAHITPYIKLGGRLARAKPYTPAHEASDAHMIRYTLKCANTHSFDSWFKSADGFDVLTAAGQVSCPMCGSSEISKALMAPPVSKARPTGSEHTEQISAPSTPDPQSVATDVVPNTTADQRPSPLSAPSTDTERAIAAMRDHVERNSDYVGLEFSKQARAMHDGDVPTRAIYGEAKLEDAKALLEDGIAVIPLPFTPKRSTN</sequence>
<feature type="region of interest" description="Disordered" evidence="1">
    <location>
        <begin position="82"/>
        <end position="134"/>
    </location>
</feature>
<dbReference type="AlphaFoldDB" id="A0A0P0ACF9"/>
<evidence type="ECO:0000313" key="3">
    <source>
        <dbReference type="Proteomes" id="UP000064920"/>
    </source>
</evidence>
<dbReference type="Proteomes" id="UP000064920">
    <property type="component" value="Chromosome"/>
</dbReference>
<evidence type="ECO:0000256" key="1">
    <source>
        <dbReference type="SAM" id="MobiDB-lite"/>
    </source>
</evidence>
<dbReference type="InterPro" id="IPR009562">
    <property type="entry name" value="DUF1178"/>
</dbReference>
<evidence type="ECO:0008006" key="4">
    <source>
        <dbReference type="Google" id="ProtNLM"/>
    </source>
</evidence>
<dbReference type="STRING" id="1397108.IMCC12053_2654"/>
<evidence type="ECO:0000313" key="2">
    <source>
        <dbReference type="EMBL" id="ALI56601.1"/>
    </source>
</evidence>
<dbReference type="KEGG" id="cmar:IMCC12053_2654"/>
<accession>A0A0P0ACF9</accession>
<dbReference type="EMBL" id="CP012023">
    <property type="protein sequence ID" value="ALI56601.1"/>
    <property type="molecule type" value="Genomic_DNA"/>
</dbReference>
<reference evidence="3" key="1">
    <citation type="submission" date="2015-05" db="EMBL/GenBank/DDBJ databases">
        <authorList>
            <person name="Oh H.-M."/>
            <person name="Yang J.-A."/>
            <person name="Cho J.-C."/>
            <person name="Kang I."/>
        </authorList>
    </citation>
    <scope>NUCLEOTIDE SEQUENCE [LARGE SCALE GENOMIC DNA]</scope>
    <source>
        <strain evidence="3">IMCC 12053</strain>
    </source>
</reference>
<dbReference type="PATRIC" id="fig|1397108.4.peg.2715"/>
<dbReference type="Pfam" id="PF06676">
    <property type="entry name" value="DUF1178"/>
    <property type="match status" value="1"/>
</dbReference>
<gene>
    <name evidence="2" type="ORF">IMCC12053_2654</name>
</gene>